<feature type="non-terminal residue" evidence="2">
    <location>
        <position position="1"/>
    </location>
</feature>
<feature type="region of interest" description="Disordered" evidence="1">
    <location>
        <begin position="90"/>
        <end position="111"/>
    </location>
</feature>
<organism evidence="2 3">
    <name type="scientific">Striga hermonthica</name>
    <name type="common">Purple witchweed</name>
    <name type="synonym">Buchnera hermonthica</name>
    <dbReference type="NCBI Taxonomy" id="68872"/>
    <lineage>
        <taxon>Eukaryota</taxon>
        <taxon>Viridiplantae</taxon>
        <taxon>Streptophyta</taxon>
        <taxon>Embryophyta</taxon>
        <taxon>Tracheophyta</taxon>
        <taxon>Spermatophyta</taxon>
        <taxon>Magnoliopsida</taxon>
        <taxon>eudicotyledons</taxon>
        <taxon>Gunneridae</taxon>
        <taxon>Pentapetalae</taxon>
        <taxon>asterids</taxon>
        <taxon>lamiids</taxon>
        <taxon>Lamiales</taxon>
        <taxon>Orobanchaceae</taxon>
        <taxon>Buchnereae</taxon>
        <taxon>Striga</taxon>
    </lineage>
</organism>
<feature type="non-terminal residue" evidence="2">
    <location>
        <position position="146"/>
    </location>
</feature>
<evidence type="ECO:0000313" key="2">
    <source>
        <dbReference type="EMBL" id="CAA0810110.1"/>
    </source>
</evidence>
<sequence length="146" mass="15843">VLRLTRMRTASHARLVLEALGLTCPYRTRAPVRAPSVAAIPLARACQRPSPMPTAPRHAPVHTAHSRAPARFAFLPAALRVSQPSPVLRSCTAHSRTPVHPPAARPRNPRKSRVHSFFAHLCASRADAHLSHFSSLLDSSVPNPTS</sequence>
<evidence type="ECO:0000256" key="1">
    <source>
        <dbReference type="SAM" id="MobiDB-lite"/>
    </source>
</evidence>
<dbReference type="EMBL" id="CACSLK010004802">
    <property type="protein sequence ID" value="CAA0810110.1"/>
    <property type="molecule type" value="Genomic_DNA"/>
</dbReference>
<proteinExistence type="predicted"/>
<evidence type="ECO:0000313" key="3">
    <source>
        <dbReference type="Proteomes" id="UP001153555"/>
    </source>
</evidence>
<gene>
    <name evidence="2" type="ORF">SHERM_11940</name>
</gene>
<reference evidence="2" key="1">
    <citation type="submission" date="2019-12" db="EMBL/GenBank/DDBJ databases">
        <authorList>
            <person name="Scholes J."/>
        </authorList>
    </citation>
    <scope>NUCLEOTIDE SEQUENCE</scope>
</reference>
<name>A0A9N7R1G2_STRHE</name>
<keyword evidence="3" id="KW-1185">Reference proteome</keyword>
<protein>
    <submittedName>
        <fullName evidence="2">Uncharacterized protein</fullName>
    </submittedName>
</protein>
<dbReference type="AlphaFoldDB" id="A0A9N7R1G2"/>
<dbReference type="Proteomes" id="UP001153555">
    <property type="component" value="Unassembled WGS sequence"/>
</dbReference>
<accession>A0A9N7R1G2</accession>
<comment type="caution">
    <text evidence="2">The sequence shown here is derived from an EMBL/GenBank/DDBJ whole genome shotgun (WGS) entry which is preliminary data.</text>
</comment>